<protein>
    <recommendedName>
        <fullName evidence="10">Pirin</fullName>
    </recommendedName>
</protein>
<keyword evidence="9" id="KW-1185">Reference proteome</keyword>
<evidence type="ECO:0008006" key="10">
    <source>
        <dbReference type="Google" id="ProtNLM"/>
    </source>
</evidence>
<evidence type="ECO:0000256" key="1">
    <source>
        <dbReference type="ARBA" id="ARBA00008416"/>
    </source>
</evidence>
<comment type="cofactor">
    <cofactor evidence="2">
        <name>Fe cation</name>
        <dbReference type="ChEBI" id="CHEBI:24875"/>
    </cofactor>
    <text evidence="2">Binds 1 Fe cation per subunit.</text>
</comment>
<evidence type="ECO:0000313" key="9">
    <source>
        <dbReference type="Proteomes" id="UP000290037"/>
    </source>
</evidence>
<dbReference type="InterPro" id="IPR014710">
    <property type="entry name" value="RmlC-like_jellyroll"/>
</dbReference>
<reference evidence="8" key="2">
    <citation type="submission" date="2016-11" db="EMBL/GenBank/DDBJ databases">
        <authorList>
            <person name="Varghese N."/>
            <person name="Submissions S."/>
        </authorList>
    </citation>
    <scope>NUCLEOTIDE SEQUENCE [LARGE SCALE GENOMIC DNA]</scope>
    <source>
        <strain evidence="8">DSM 19859</strain>
    </source>
</reference>
<dbReference type="Pfam" id="PF05726">
    <property type="entry name" value="Pirin_C"/>
    <property type="match status" value="1"/>
</dbReference>
<dbReference type="InterPro" id="IPR011051">
    <property type="entry name" value="RmlC_Cupin_sf"/>
</dbReference>
<evidence type="ECO:0000313" key="7">
    <source>
        <dbReference type="EMBL" id="SHI06306.1"/>
    </source>
</evidence>
<dbReference type="CDD" id="cd02247">
    <property type="entry name" value="cupin_pirin_C"/>
    <property type="match status" value="1"/>
</dbReference>
<evidence type="ECO:0000313" key="6">
    <source>
        <dbReference type="EMBL" id="RXG30434.1"/>
    </source>
</evidence>
<dbReference type="OrthoDB" id="321327at2"/>
<evidence type="ECO:0000313" key="8">
    <source>
        <dbReference type="Proteomes" id="UP000184240"/>
    </source>
</evidence>
<feature type="binding site" evidence="2">
    <location>
        <position position="72"/>
    </location>
    <ligand>
        <name>Fe cation</name>
        <dbReference type="ChEBI" id="CHEBI:24875"/>
    </ligand>
</feature>
<evidence type="ECO:0000259" key="4">
    <source>
        <dbReference type="Pfam" id="PF02678"/>
    </source>
</evidence>
<evidence type="ECO:0000256" key="2">
    <source>
        <dbReference type="PIRSR" id="PIRSR006232-1"/>
    </source>
</evidence>
<organism evidence="7 8">
    <name type="scientific">Leeuwenhoekiella palythoae</name>
    <dbReference type="NCBI Taxonomy" id="573501"/>
    <lineage>
        <taxon>Bacteria</taxon>
        <taxon>Pseudomonadati</taxon>
        <taxon>Bacteroidota</taxon>
        <taxon>Flavobacteriia</taxon>
        <taxon>Flavobacteriales</taxon>
        <taxon>Flavobacteriaceae</taxon>
        <taxon>Leeuwenhoekiella</taxon>
    </lineage>
</organism>
<dbReference type="AlphaFoldDB" id="A0A1M5Y2W7"/>
<dbReference type="EMBL" id="FQXT01000003">
    <property type="protein sequence ID" value="SHI06306.1"/>
    <property type="molecule type" value="Genomic_DNA"/>
</dbReference>
<evidence type="ECO:0000259" key="5">
    <source>
        <dbReference type="Pfam" id="PF05726"/>
    </source>
</evidence>
<dbReference type="InterPro" id="IPR008778">
    <property type="entry name" value="Pirin_C_dom"/>
</dbReference>
<dbReference type="EMBL" id="QOVN01000002">
    <property type="protein sequence ID" value="RXG30434.1"/>
    <property type="molecule type" value="Genomic_DNA"/>
</dbReference>
<dbReference type="Proteomes" id="UP000184240">
    <property type="component" value="Unassembled WGS sequence"/>
</dbReference>
<dbReference type="PANTHER" id="PTHR13903:SF8">
    <property type="entry name" value="PIRIN"/>
    <property type="match status" value="1"/>
</dbReference>
<dbReference type="SUPFAM" id="SSF51182">
    <property type="entry name" value="RmlC-like cupins"/>
    <property type="match status" value="1"/>
</dbReference>
<dbReference type="GO" id="GO:0046872">
    <property type="term" value="F:metal ion binding"/>
    <property type="evidence" value="ECO:0007669"/>
    <property type="project" value="UniProtKB-KW"/>
</dbReference>
<dbReference type="PIRSF" id="PIRSF006232">
    <property type="entry name" value="Pirin"/>
    <property type="match status" value="1"/>
</dbReference>
<feature type="binding site" evidence="2">
    <location>
        <position position="116"/>
    </location>
    <ligand>
        <name>Fe cation</name>
        <dbReference type="ChEBI" id="CHEBI:24875"/>
    </ligand>
</feature>
<feature type="domain" description="Pirin C-terminal" evidence="5">
    <location>
        <begin position="207"/>
        <end position="307"/>
    </location>
</feature>
<keyword evidence="2" id="KW-0479">Metal-binding</keyword>
<reference evidence="6 9" key="3">
    <citation type="submission" date="2018-07" db="EMBL/GenBank/DDBJ databases">
        <title>Leeuwenhoekiella genomics.</title>
        <authorList>
            <person name="Tahon G."/>
            <person name="Willems A."/>
        </authorList>
    </citation>
    <scope>NUCLEOTIDE SEQUENCE [LARGE SCALE GENOMIC DNA]</scope>
    <source>
        <strain evidence="6 9">LMG 24856</strain>
    </source>
</reference>
<evidence type="ECO:0000256" key="3">
    <source>
        <dbReference type="RuleBase" id="RU003457"/>
    </source>
</evidence>
<comment type="similarity">
    <text evidence="1 3">Belongs to the pirin family.</text>
</comment>
<name>A0A1M5Y2W7_9FLAO</name>
<dbReference type="Gene3D" id="2.60.120.10">
    <property type="entry name" value="Jelly Rolls"/>
    <property type="match status" value="2"/>
</dbReference>
<feature type="domain" description="Pirin N-terminal" evidence="4">
    <location>
        <begin position="62"/>
        <end position="138"/>
    </location>
</feature>
<dbReference type="STRING" id="573501.SAMN04487999_1891"/>
<reference evidence="7" key="1">
    <citation type="submission" date="2016-11" db="EMBL/GenBank/DDBJ databases">
        <authorList>
            <person name="Jaros S."/>
            <person name="Januszkiewicz K."/>
            <person name="Wedrychowicz H."/>
        </authorList>
    </citation>
    <scope>NUCLEOTIDE SEQUENCE [LARGE SCALE GENOMIC DNA]</scope>
    <source>
        <strain evidence="7">DSM 19859</strain>
    </source>
</reference>
<dbReference type="RefSeq" id="WP_072982500.1">
    <property type="nucleotide sequence ID" value="NZ_FQXT01000003.1"/>
</dbReference>
<feature type="binding site" evidence="2">
    <location>
        <position position="118"/>
    </location>
    <ligand>
        <name>Fe cation</name>
        <dbReference type="ChEBI" id="CHEBI:24875"/>
    </ligand>
</feature>
<dbReference type="Pfam" id="PF02678">
    <property type="entry name" value="Pirin"/>
    <property type="match status" value="1"/>
</dbReference>
<dbReference type="Proteomes" id="UP000290037">
    <property type="component" value="Unassembled WGS sequence"/>
</dbReference>
<dbReference type="InterPro" id="IPR012093">
    <property type="entry name" value="Pirin"/>
</dbReference>
<sequence>MAAIQKITQLHAQWDTQDPFLFCAFHNDKYPKGNGQLGPATSLAGRNLGQDFVQKDGWAMYHGSKVPGFPGHPHVGFETVTIAEEGFVDHSDSLGAAGRFGQGDVQWMTAGKGVQHSEMFPLINTEEENPLLLFQIWLNLPAASKNVEPYFGMMWNEKIPVVSTQDNEGKHIQIKLIAGNYKDTKALAPAPDSWAANPENGINIWLISLEPEATFTLPKGAAGANRSLYFYEGEMLYAEEFEIPPMHQIKADPTEELVVKNGNQKAQLLLLEGKPINEPVVKHGPFVGNTRKDIETAFMNYQQTQFGGWPWDSHEHTHAADRGRFALFPDGNLQKP</sequence>
<dbReference type="PANTHER" id="PTHR13903">
    <property type="entry name" value="PIRIN-RELATED"/>
    <property type="match status" value="1"/>
</dbReference>
<gene>
    <name evidence="6" type="ORF">DSM01_1184</name>
    <name evidence="7" type="ORF">SAMN04487999_1891</name>
</gene>
<proteinExistence type="inferred from homology"/>
<keyword evidence="2" id="KW-0408">Iron</keyword>
<feature type="binding site" evidence="2">
    <location>
        <position position="74"/>
    </location>
    <ligand>
        <name>Fe cation</name>
        <dbReference type="ChEBI" id="CHEBI:24875"/>
    </ligand>
</feature>
<accession>A0A1M5Y2W7</accession>
<dbReference type="InterPro" id="IPR003829">
    <property type="entry name" value="Pirin_N_dom"/>
</dbReference>